<protein>
    <submittedName>
        <fullName evidence="1">Putative secreted peptide</fullName>
    </submittedName>
</protein>
<evidence type="ECO:0000313" key="1">
    <source>
        <dbReference type="EMBL" id="MBW29978.1"/>
    </source>
</evidence>
<proteinExistence type="predicted"/>
<accession>A0A2M3ZNJ4</accession>
<dbReference type="EMBL" id="GGFM01009227">
    <property type="protein sequence ID" value="MBW29978.1"/>
    <property type="molecule type" value="Transcribed_RNA"/>
</dbReference>
<sequence length="91" mass="9708">MRMSGGFERGFLISAMMAFTTSSSSISSSYSSMTRRVVVPVDPSPRSPVALRPAVFDLVSTIRSVPLSESPSESVKSSSLSELLLLLSSFS</sequence>
<organism evidence="1">
    <name type="scientific">Anopheles braziliensis</name>
    <dbReference type="NCBI Taxonomy" id="58242"/>
    <lineage>
        <taxon>Eukaryota</taxon>
        <taxon>Metazoa</taxon>
        <taxon>Ecdysozoa</taxon>
        <taxon>Arthropoda</taxon>
        <taxon>Hexapoda</taxon>
        <taxon>Insecta</taxon>
        <taxon>Pterygota</taxon>
        <taxon>Neoptera</taxon>
        <taxon>Endopterygota</taxon>
        <taxon>Diptera</taxon>
        <taxon>Nematocera</taxon>
        <taxon>Culicoidea</taxon>
        <taxon>Culicidae</taxon>
        <taxon>Anophelinae</taxon>
        <taxon>Anopheles</taxon>
    </lineage>
</organism>
<reference evidence="1" key="1">
    <citation type="submission" date="2018-01" db="EMBL/GenBank/DDBJ databases">
        <title>An insight into the sialome of Amazonian anophelines.</title>
        <authorList>
            <person name="Ribeiro J.M."/>
            <person name="Scarpassa V."/>
            <person name="Calvo E."/>
        </authorList>
    </citation>
    <scope>NUCLEOTIDE SEQUENCE</scope>
    <source>
        <tissue evidence="1">Salivary glands</tissue>
    </source>
</reference>
<dbReference type="AlphaFoldDB" id="A0A2M3ZNJ4"/>
<name>A0A2M3ZNJ4_9DIPT</name>